<keyword evidence="4" id="KW-0479">Metal-binding</keyword>
<dbReference type="STRING" id="35743.SAMN04487937_2352"/>
<dbReference type="Gene3D" id="2.170.150.20">
    <property type="entry name" value="Peptide methionine sulfoxide reductase"/>
    <property type="match status" value="1"/>
</dbReference>
<dbReference type="FunFam" id="2.170.150.20:FF:000001">
    <property type="entry name" value="Peptide methionine sulfoxide reductase MsrB"/>
    <property type="match status" value="1"/>
</dbReference>
<comment type="catalytic activity">
    <reaction evidence="7">
        <text>L-methionyl-[protein] + [thioredoxin]-disulfide + H2O = L-methionyl-(R)-S-oxide-[protein] + [thioredoxin]-dithiol</text>
        <dbReference type="Rhea" id="RHEA:24164"/>
        <dbReference type="Rhea" id="RHEA-COMP:10698"/>
        <dbReference type="Rhea" id="RHEA-COMP:10700"/>
        <dbReference type="Rhea" id="RHEA-COMP:12313"/>
        <dbReference type="Rhea" id="RHEA-COMP:12314"/>
        <dbReference type="ChEBI" id="CHEBI:15377"/>
        <dbReference type="ChEBI" id="CHEBI:16044"/>
        <dbReference type="ChEBI" id="CHEBI:29950"/>
        <dbReference type="ChEBI" id="CHEBI:45764"/>
        <dbReference type="ChEBI" id="CHEBI:50058"/>
        <dbReference type="EC" id="1.8.4.12"/>
    </reaction>
</comment>
<dbReference type="InterPro" id="IPR028427">
    <property type="entry name" value="Met_Sox_Rdtase_MsrB"/>
</dbReference>
<feature type="compositionally biased region" description="Basic and acidic residues" evidence="8">
    <location>
        <begin position="1"/>
        <end position="10"/>
    </location>
</feature>
<evidence type="ECO:0000256" key="8">
    <source>
        <dbReference type="SAM" id="MobiDB-lite"/>
    </source>
</evidence>
<comment type="cofactor">
    <cofactor evidence="1">
        <name>Zn(2+)</name>
        <dbReference type="ChEBI" id="CHEBI:29105"/>
    </cofactor>
</comment>
<evidence type="ECO:0000256" key="3">
    <source>
        <dbReference type="ARBA" id="ARBA00012499"/>
    </source>
</evidence>
<dbReference type="Proteomes" id="UP000198932">
    <property type="component" value="Unassembled WGS sequence"/>
</dbReference>
<dbReference type="GO" id="GO:0033743">
    <property type="term" value="F:peptide-methionine (R)-S-oxide reductase activity"/>
    <property type="evidence" value="ECO:0007669"/>
    <property type="project" value="UniProtKB-EC"/>
</dbReference>
<dbReference type="GO" id="GO:0006979">
    <property type="term" value="P:response to oxidative stress"/>
    <property type="evidence" value="ECO:0007669"/>
    <property type="project" value="InterPro"/>
</dbReference>
<reference evidence="11" key="1">
    <citation type="submission" date="2016-10" db="EMBL/GenBank/DDBJ databases">
        <authorList>
            <person name="Varghese N."/>
            <person name="Submissions S."/>
        </authorList>
    </citation>
    <scope>NUCLEOTIDE SEQUENCE [LARGE SCALE GENOMIC DNA]</scope>
    <source>
        <strain evidence="11">RD 26</strain>
    </source>
</reference>
<gene>
    <name evidence="10" type="ORF">SAMN04487937_2352</name>
</gene>
<dbReference type="AlphaFoldDB" id="A0A1I6H297"/>
<dbReference type="PROSITE" id="PS51790">
    <property type="entry name" value="MSRB"/>
    <property type="match status" value="1"/>
</dbReference>
<evidence type="ECO:0000313" key="11">
    <source>
        <dbReference type="Proteomes" id="UP000198932"/>
    </source>
</evidence>
<evidence type="ECO:0000313" key="10">
    <source>
        <dbReference type="EMBL" id="SFR48596.1"/>
    </source>
</evidence>
<dbReference type="EC" id="1.8.4.12" evidence="3"/>
<dbReference type="NCBIfam" id="TIGR00357">
    <property type="entry name" value="peptide-methionine (R)-S-oxide reductase MsrB"/>
    <property type="match status" value="1"/>
</dbReference>
<evidence type="ECO:0000256" key="1">
    <source>
        <dbReference type="ARBA" id="ARBA00001947"/>
    </source>
</evidence>
<evidence type="ECO:0000256" key="5">
    <source>
        <dbReference type="ARBA" id="ARBA00022833"/>
    </source>
</evidence>
<evidence type="ECO:0000256" key="2">
    <source>
        <dbReference type="ARBA" id="ARBA00007174"/>
    </source>
</evidence>
<dbReference type="InterPro" id="IPR002579">
    <property type="entry name" value="Met_Sox_Rdtase_MsrB_dom"/>
</dbReference>
<protein>
    <recommendedName>
        <fullName evidence="3">peptide-methionine (R)-S-oxide reductase</fullName>
        <ecNumber evidence="3">1.8.4.12</ecNumber>
    </recommendedName>
</protein>
<dbReference type="SUPFAM" id="SSF51316">
    <property type="entry name" value="Mss4-like"/>
    <property type="match status" value="1"/>
</dbReference>
<dbReference type="OrthoDB" id="5961at2157"/>
<dbReference type="GO" id="GO:0030091">
    <property type="term" value="P:protein repair"/>
    <property type="evidence" value="ECO:0007669"/>
    <property type="project" value="InterPro"/>
</dbReference>
<comment type="similarity">
    <text evidence="2">Belongs to the MsrB Met sulfoxide reductase family.</text>
</comment>
<dbReference type="RefSeq" id="WP_092922285.1">
    <property type="nucleotide sequence ID" value="NZ_FOYN01000003.1"/>
</dbReference>
<evidence type="ECO:0000256" key="6">
    <source>
        <dbReference type="ARBA" id="ARBA00023002"/>
    </source>
</evidence>
<dbReference type="EMBL" id="FOYN01000003">
    <property type="protein sequence ID" value="SFR48596.1"/>
    <property type="molecule type" value="Genomic_DNA"/>
</dbReference>
<dbReference type="GO" id="GO:0005737">
    <property type="term" value="C:cytoplasm"/>
    <property type="evidence" value="ECO:0007669"/>
    <property type="project" value="TreeGrafter"/>
</dbReference>
<proteinExistence type="inferred from homology"/>
<feature type="domain" description="MsrB" evidence="9">
    <location>
        <begin position="23"/>
        <end position="145"/>
    </location>
</feature>
<keyword evidence="11" id="KW-1185">Reference proteome</keyword>
<dbReference type="Pfam" id="PF01641">
    <property type="entry name" value="SelR"/>
    <property type="match status" value="1"/>
</dbReference>
<dbReference type="PANTHER" id="PTHR10173">
    <property type="entry name" value="METHIONINE SULFOXIDE REDUCTASE"/>
    <property type="match status" value="1"/>
</dbReference>
<evidence type="ECO:0000256" key="4">
    <source>
        <dbReference type="ARBA" id="ARBA00022723"/>
    </source>
</evidence>
<dbReference type="GO" id="GO:0046872">
    <property type="term" value="F:metal ion binding"/>
    <property type="evidence" value="ECO:0007669"/>
    <property type="project" value="UniProtKB-KW"/>
</dbReference>
<name>A0A1I6H297_HALSD</name>
<keyword evidence="5" id="KW-0862">Zinc</keyword>
<dbReference type="PANTHER" id="PTHR10173:SF52">
    <property type="entry name" value="METHIONINE-R-SULFOXIDE REDUCTASE B1"/>
    <property type="match status" value="1"/>
</dbReference>
<accession>A0A1I6H297</accession>
<sequence>MSETGERDAADGSTPTDPDELTDAEWRERLSEEEYRVLRESGTEAKFSGEYVDHLPDDGEYRCAGCGTVLFDAETKYESGCGWPAFYAAEEESVTTTVDTSHGMRRTEVRCANCDSHLGHVFDDGPEPTGKRFCINSVAMEYDEE</sequence>
<dbReference type="InterPro" id="IPR011057">
    <property type="entry name" value="Mss4-like_sf"/>
</dbReference>
<feature type="region of interest" description="Disordered" evidence="8">
    <location>
        <begin position="1"/>
        <end position="24"/>
    </location>
</feature>
<keyword evidence="6" id="KW-0560">Oxidoreductase</keyword>
<organism evidence="10 11">
    <name type="scientific">Halorubrum sodomense</name>
    <dbReference type="NCBI Taxonomy" id="35743"/>
    <lineage>
        <taxon>Archaea</taxon>
        <taxon>Methanobacteriati</taxon>
        <taxon>Methanobacteriota</taxon>
        <taxon>Stenosarchaea group</taxon>
        <taxon>Halobacteria</taxon>
        <taxon>Halobacteriales</taxon>
        <taxon>Haloferacaceae</taxon>
        <taxon>Halorubrum</taxon>
    </lineage>
</organism>
<evidence type="ECO:0000259" key="9">
    <source>
        <dbReference type="PROSITE" id="PS51790"/>
    </source>
</evidence>
<evidence type="ECO:0000256" key="7">
    <source>
        <dbReference type="ARBA" id="ARBA00048488"/>
    </source>
</evidence>